<reference evidence="14" key="1">
    <citation type="submission" date="2025-05" db="UniProtKB">
        <authorList>
            <consortium name="RefSeq"/>
        </authorList>
    </citation>
    <scope>NUCLEOTIDE SEQUENCE [LARGE SCALE GENOMIC DNA]</scope>
</reference>
<dbReference type="InterPro" id="IPR002125">
    <property type="entry name" value="CMP_dCMP_dom"/>
</dbReference>
<evidence type="ECO:0000256" key="1">
    <source>
        <dbReference type="ARBA" id="ARBA00001947"/>
    </source>
</evidence>
<feature type="region of interest" description="Disordered" evidence="12">
    <location>
        <begin position="491"/>
        <end position="512"/>
    </location>
</feature>
<evidence type="ECO:0000256" key="4">
    <source>
        <dbReference type="ARBA" id="ARBA00022723"/>
    </source>
</evidence>
<keyword evidence="5" id="KW-0677">Repeat</keyword>
<dbReference type="GeneID" id="106489217"/>
<dbReference type="SUPFAM" id="SSF53927">
    <property type="entry name" value="Cytidine deaminase-like"/>
    <property type="match status" value="2"/>
</dbReference>
<gene>
    <name evidence="15" type="primary">CDADC1</name>
</gene>
<dbReference type="InterPro" id="IPR015517">
    <property type="entry name" value="dCMP_deaminase-rel"/>
</dbReference>
<comment type="catalytic activity">
    <reaction evidence="11">
        <text>cytidine + H2O + H(+) = uridine + NH4(+)</text>
        <dbReference type="Rhea" id="RHEA:16069"/>
        <dbReference type="ChEBI" id="CHEBI:15377"/>
        <dbReference type="ChEBI" id="CHEBI:15378"/>
        <dbReference type="ChEBI" id="CHEBI:16704"/>
        <dbReference type="ChEBI" id="CHEBI:17562"/>
        <dbReference type="ChEBI" id="CHEBI:28938"/>
        <dbReference type="EC" id="3.5.4.5"/>
    </reaction>
</comment>
<evidence type="ECO:0000256" key="12">
    <source>
        <dbReference type="SAM" id="MobiDB-lite"/>
    </source>
</evidence>
<keyword evidence="6" id="KW-0378">Hydrolase</keyword>
<comment type="catalytic activity">
    <reaction evidence="10">
        <text>2'-deoxycytidine + H2O + H(+) = 2'-deoxyuridine + NH4(+)</text>
        <dbReference type="Rhea" id="RHEA:13433"/>
        <dbReference type="ChEBI" id="CHEBI:15377"/>
        <dbReference type="ChEBI" id="CHEBI:15378"/>
        <dbReference type="ChEBI" id="CHEBI:15698"/>
        <dbReference type="ChEBI" id="CHEBI:16450"/>
        <dbReference type="ChEBI" id="CHEBI:28938"/>
        <dbReference type="EC" id="3.5.4.5"/>
    </reaction>
</comment>
<evidence type="ECO:0000256" key="11">
    <source>
        <dbReference type="ARBA" id="ARBA00049558"/>
    </source>
</evidence>
<evidence type="ECO:0000256" key="10">
    <source>
        <dbReference type="ARBA" id="ARBA00049252"/>
    </source>
</evidence>
<evidence type="ECO:0000259" key="13">
    <source>
        <dbReference type="PROSITE" id="PS51747"/>
    </source>
</evidence>
<evidence type="ECO:0000256" key="7">
    <source>
        <dbReference type="ARBA" id="ARBA00022833"/>
    </source>
</evidence>
<evidence type="ECO:0000256" key="3">
    <source>
        <dbReference type="ARBA" id="ARBA00012783"/>
    </source>
</evidence>
<evidence type="ECO:0000256" key="8">
    <source>
        <dbReference type="ARBA" id="ARBA00040574"/>
    </source>
</evidence>
<protein>
    <recommendedName>
        <fullName evidence="8">Cytidine and dCMP deaminase domain-containing protein 1</fullName>
        <ecNumber evidence="3">3.5.4.5</ecNumber>
    </recommendedName>
    <alternativeName>
        <fullName evidence="9">Cytidine deaminase</fullName>
    </alternativeName>
</protein>
<evidence type="ECO:0000256" key="5">
    <source>
        <dbReference type="ARBA" id="ARBA00022737"/>
    </source>
</evidence>
<dbReference type="PROSITE" id="PS51747">
    <property type="entry name" value="CYT_DCMP_DEAMINASES_2"/>
    <property type="match status" value="2"/>
</dbReference>
<keyword evidence="7" id="KW-0862">Zinc</keyword>
<feature type="region of interest" description="Disordered" evidence="12">
    <location>
        <begin position="1"/>
        <end position="30"/>
    </location>
</feature>
<comment type="cofactor">
    <cofactor evidence="1">
        <name>Zn(2+)</name>
        <dbReference type="ChEBI" id="CHEBI:29105"/>
    </cofactor>
</comment>
<dbReference type="InterPro" id="IPR035105">
    <property type="entry name" value="Deoxycytidylate_deaminase_dom"/>
</dbReference>
<organism evidence="14 15">
    <name type="scientific">Apteryx mantelli</name>
    <name type="common">North Island brown kiwi</name>
    <dbReference type="NCBI Taxonomy" id="2696672"/>
    <lineage>
        <taxon>Eukaryota</taxon>
        <taxon>Metazoa</taxon>
        <taxon>Chordata</taxon>
        <taxon>Craniata</taxon>
        <taxon>Vertebrata</taxon>
        <taxon>Euteleostomi</taxon>
        <taxon>Archelosauria</taxon>
        <taxon>Archosauria</taxon>
        <taxon>Dinosauria</taxon>
        <taxon>Saurischia</taxon>
        <taxon>Theropoda</taxon>
        <taxon>Coelurosauria</taxon>
        <taxon>Aves</taxon>
        <taxon>Palaeognathae</taxon>
        <taxon>Apterygiformes</taxon>
        <taxon>Apterygidae</taxon>
        <taxon>Apteryx</taxon>
    </lineage>
</organism>
<evidence type="ECO:0000256" key="2">
    <source>
        <dbReference type="ARBA" id="ARBA00006576"/>
    </source>
</evidence>
<comment type="similarity">
    <text evidence="2">Belongs to the cytidine and deoxycytidylate deaminase family.</text>
</comment>
<dbReference type="RefSeq" id="XP_067148022.1">
    <property type="nucleotide sequence ID" value="XM_067291921.1"/>
</dbReference>
<dbReference type="Proteomes" id="UP001652627">
    <property type="component" value="Chromosome 1"/>
</dbReference>
<dbReference type="Pfam" id="PF00383">
    <property type="entry name" value="dCMP_cyt_deam_1"/>
    <property type="match status" value="1"/>
</dbReference>
<keyword evidence="4" id="KW-0479">Metal-binding</keyword>
<dbReference type="PROSITE" id="PS00903">
    <property type="entry name" value="CYT_DCMP_DEAMINASES_1"/>
    <property type="match status" value="1"/>
</dbReference>
<dbReference type="EC" id="3.5.4.5" evidence="3"/>
<keyword evidence="14" id="KW-1185">Reference proteome</keyword>
<dbReference type="CDD" id="cd01286">
    <property type="entry name" value="deoxycytidylate_deaminase"/>
    <property type="match status" value="1"/>
</dbReference>
<accession>A0ABM4E5P0</accession>
<feature type="domain" description="CMP/dCMP-type deaminase" evidence="13">
    <location>
        <begin position="50"/>
        <end position="151"/>
    </location>
</feature>
<sequence>MHGAEEDDEEPVAATAAGRPRVSAASTQTDSMAGQIPRLSKVNLFTLFSLWMELFPSAEQQKKSQVKKSGLVVVKNMKIVGLHCSSADLHAGQIALIKHGSRLKNCDLYFSRKPCSACLKMIVNDPEISLQNEVSNPMTTDDAKLDAKAVERLKSNSRARVCVLLQPLVCYMVQFVEETSTKFDFIQKIAKSQPGFNTDFYTECRQEKIKEYESLFLISNEEMHKQILMTIGLENLCENPYFSNLRQNMKDLVLVLATVAASVPVFGCFGFYCRESQPTNETYHQSLPQEIARHCMIQARLLAYRTEDHKTGVGAIIWAEGKSRSCDGTGAMYFVGCGYNAFPAGSEYADFPHMDDKQKDREIRKFRYIIHAEQNALTFRCQEIKPDERSMIFVTKCPCDECVPLIKGAGIKQIYAGDVDAGKKKADISYMKFDELEGVSKFTWQLNPFHTNVLEFHDPTARENATGSDFGSEDRYSGDVPVLVSAGAEAHGEAKVASSPARQVSRQPGLPV</sequence>
<name>A0ABM4E5P0_9AVES</name>
<feature type="compositionally biased region" description="Acidic residues" evidence="12">
    <location>
        <begin position="1"/>
        <end position="11"/>
    </location>
</feature>
<evidence type="ECO:0000256" key="6">
    <source>
        <dbReference type="ARBA" id="ARBA00022801"/>
    </source>
</evidence>
<evidence type="ECO:0000313" key="14">
    <source>
        <dbReference type="Proteomes" id="UP001652627"/>
    </source>
</evidence>
<evidence type="ECO:0000256" key="9">
    <source>
        <dbReference type="ARBA" id="ARBA00041919"/>
    </source>
</evidence>
<reference evidence="15" key="2">
    <citation type="submission" date="2025-08" db="UniProtKB">
        <authorList>
            <consortium name="RefSeq"/>
        </authorList>
    </citation>
    <scope>IDENTIFICATION</scope>
    <source>
        <tissue evidence="15">Blood</tissue>
    </source>
</reference>
<dbReference type="PANTHER" id="PTHR11086:SF14">
    <property type="entry name" value="CYTIDINE AND DCMP DEAMINASE DOMAIN-CONTAINING PROTEIN 1"/>
    <property type="match status" value="1"/>
</dbReference>
<evidence type="ECO:0000313" key="15">
    <source>
        <dbReference type="RefSeq" id="XP_067148022.1"/>
    </source>
</evidence>
<dbReference type="Gene3D" id="3.40.140.10">
    <property type="entry name" value="Cytidine Deaminase, domain 2"/>
    <property type="match status" value="2"/>
</dbReference>
<dbReference type="PANTHER" id="PTHR11086">
    <property type="entry name" value="DEOXYCYTIDYLATE DEAMINASE-RELATED"/>
    <property type="match status" value="1"/>
</dbReference>
<proteinExistence type="inferred from homology"/>
<feature type="domain" description="CMP/dCMP-type deaminase" evidence="13">
    <location>
        <begin position="290"/>
        <end position="430"/>
    </location>
</feature>
<dbReference type="InterPro" id="IPR016192">
    <property type="entry name" value="APOBEC/CMP_deaminase_Zn-bd"/>
</dbReference>
<dbReference type="InterPro" id="IPR016193">
    <property type="entry name" value="Cytidine_deaminase-like"/>
</dbReference>